<proteinExistence type="predicted"/>
<sequence>MNMRYLGLLPLLLSLALPGMAQATPQGPVILKVTGNLDPADPADGEVLFDMAMIQALPQHEVVTSNPWVDKPHKYVGPKLADVLTEVKANGKSITLTALNSFQIRINWDKVKQYDPILAWQDDGMTMRVRDKGPLWFILPLDPHPELRRSEFTDMMIWQLSAIDIQQ</sequence>
<protein>
    <submittedName>
        <fullName evidence="2">Molybdopterin-binding oxidoreductase</fullName>
    </submittedName>
</protein>
<dbReference type="EMBL" id="BPNI01000044">
    <property type="protein sequence ID" value="GJA41541.1"/>
    <property type="molecule type" value="Genomic_DNA"/>
</dbReference>
<name>A0AAV4YKW4_AERCA</name>
<organism evidence="2 3">
    <name type="scientific">Aeromonas caviae</name>
    <name type="common">Aeromonas punctata</name>
    <dbReference type="NCBI Taxonomy" id="648"/>
    <lineage>
        <taxon>Bacteria</taxon>
        <taxon>Pseudomonadati</taxon>
        <taxon>Pseudomonadota</taxon>
        <taxon>Gammaproteobacteria</taxon>
        <taxon>Aeromonadales</taxon>
        <taxon>Aeromonadaceae</taxon>
        <taxon>Aeromonas</taxon>
    </lineage>
</organism>
<reference evidence="2" key="1">
    <citation type="submission" date="2021-07" db="EMBL/GenBank/DDBJ databases">
        <title>Draft genome sequence of carbapenem-resistant Aeromonas spp. in Japan.</title>
        <authorList>
            <person name="Maehana S."/>
            <person name="Suzuki M."/>
            <person name="Kitasato H."/>
        </authorList>
    </citation>
    <scope>NUCLEOTIDE SEQUENCE</scope>
    <source>
        <strain evidence="2">KAM343</strain>
    </source>
</reference>
<accession>A0AAV4YKW4</accession>
<gene>
    <name evidence="2" type="ORF">KAM343_23370</name>
</gene>
<dbReference type="Proteomes" id="UP000886939">
    <property type="component" value="Unassembled WGS sequence"/>
</dbReference>
<evidence type="ECO:0000313" key="3">
    <source>
        <dbReference type="Proteomes" id="UP000886939"/>
    </source>
</evidence>
<dbReference type="InterPro" id="IPR036374">
    <property type="entry name" value="OxRdtase_Mopterin-bd_sf"/>
</dbReference>
<comment type="caution">
    <text evidence="2">The sequence shown here is derived from an EMBL/GenBank/DDBJ whole genome shotgun (WGS) entry which is preliminary data.</text>
</comment>
<dbReference type="SUPFAM" id="SSF56524">
    <property type="entry name" value="Oxidoreductase molybdopterin-binding domain"/>
    <property type="match status" value="1"/>
</dbReference>
<feature type="signal peptide" evidence="1">
    <location>
        <begin position="1"/>
        <end position="23"/>
    </location>
</feature>
<dbReference type="AlphaFoldDB" id="A0AAV4YKW4"/>
<evidence type="ECO:0000313" key="2">
    <source>
        <dbReference type="EMBL" id="GJA41541.1"/>
    </source>
</evidence>
<feature type="chain" id="PRO_5043349291" evidence="1">
    <location>
        <begin position="24"/>
        <end position="167"/>
    </location>
</feature>
<keyword evidence="1" id="KW-0732">Signal</keyword>
<evidence type="ECO:0000256" key="1">
    <source>
        <dbReference type="SAM" id="SignalP"/>
    </source>
</evidence>